<dbReference type="Gramene" id="Pp3c18_16640V3.1">
    <property type="protein sequence ID" value="Pp3c18_16640V3.1"/>
    <property type="gene ID" value="Pp3c18_16640"/>
</dbReference>
<name>A0A2K1J1C9_PHYPA</name>
<keyword evidence="4" id="KW-0539">Nucleus</keyword>
<feature type="region of interest" description="Disordered" evidence="5">
    <location>
        <begin position="240"/>
        <end position="260"/>
    </location>
</feature>
<protein>
    <recommendedName>
        <fullName evidence="6">TF-B3 domain-containing protein</fullName>
    </recommendedName>
</protein>
<evidence type="ECO:0000256" key="2">
    <source>
        <dbReference type="ARBA" id="ARBA00023125"/>
    </source>
</evidence>
<evidence type="ECO:0000256" key="5">
    <source>
        <dbReference type="SAM" id="MobiDB-lite"/>
    </source>
</evidence>
<evidence type="ECO:0000256" key="4">
    <source>
        <dbReference type="ARBA" id="ARBA00023242"/>
    </source>
</evidence>
<accession>A0A2K1J1C9</accession>
<dbReference type="GO" id="GO:0003677">
    <property type="term" value="F:DNA binding"/>
    <property type="evidence" value="ECO:0007669"/>
    <property type="project" value="UniProtKB-KW"/>
</dbReference>
<keyword evidence="3" id="KW-0804">Transcription</keyword>
<dbReference type="SMART" id="SM01019">
    <property type="entry name" value="B3"/>
    <property type="match status" value="1"/>
</dbReference>
<dbReference type="PANTHER" id="PTHR31140">
    <property type="entry name" value="B3 DOMAIN-CONTAINING TRANSCRIPTION FACTOR ABI3"/>
    <property type="match status" value="1"/>
</dbReference>
<dbReference type="Gene3D" id="2.40.330.10">
    <property type="entry name" value="DNA-binding pseudobarrel domain"/>
    <property type="match status" value="1"/>
</dbReference>
<dbReference type="PROSITE" id="PS50863">
    <property type="entry name" value="B3"/>
    <property type="match status" value="1"/>
</dbReference>
<dbReference type="InterPro" id="IPR015300">
    <property type="entry name" value="DNA-bd_pseudobarrel_sf"/>
</dbReference>
<evidence type="ECO:0000256" key="3">
    <source>
        <dbReference type="ARBA" id="ARBA00023163"/>
    </source>
</evidence>
<dbReference type="Pfam" id="PF02362">
    <property type="entry name" value="B3"/>
    <property type="match status" value="1"/>
</dbReference>
<dbReference type="PaxDb" id="3218-PP1S3_118V6.1"/>
<reference evidence="8" key="3">
    <citation type="submission" date="2020-12" db="UniProtKB">
        <authorList>
            <consortium name="EnsemblPlants"/>
        </authorList>
    </citation>
    <scope>IDENTIFICATION</scope>
</reference>
<keyword evidence="1" id="KW-0805">Transcription regulation</keyword>
<dbReference type="InterPro" id="IPR003340">
    <property type="entry name" value="B3_DNA-bd"/>
</dbReference>
<keyword evidence="2" id="KW-0238">DNA-binding</keyword>
<proteinExistence type="predicted"/>
<dbReference type="AlphaFoldDB" id="A0A2K1J1C9"/>
<dbReference type="Proteomes" id="UP000006727">
    <property type="component" value="Chromosome 18"/>
</dbReference>
<feature type="domain" description="TF-B3" evidence="6">
    <location>
        <begin position="290"/>
        <end position="394"/>
    </location>
</feature>
<evidence type="ECO:0000313" key="7">
    <source>
        <dbReference type="EMBL" id="PNR35331.1"/>
    </source>
</evidence>
<reference evidence="7 9" key="2">
    <citation type="journal article" date="2018" name="Plant J.">
        <title>The Physcomitrella patens chromosome-scale assembly reveals moss genome structure and evolution.</title>
        <authorList>
            <person name="Lang D."/>
            <person name="Ullrich K.K."/>
            <person name="Murat F."/>
            <person name="Fuchs J."/>
            <person name="Jenkins J."/>
            <person name="Haas F.B."/>
            <person name="Piednoel M."/>
            <person name="Gundlach H."/>
            <person name="Van Bel M."/>
            <person name="Meyberg R."/>
            <person name="Vives C."/>
            <person name="Morata J."/>
            <person name="Symeonidi A."/>
            <person name="Hiss M."/>
            <person name="Muchero W."/>
            <person name="Kamisugi Y."/>
            <person name="Saleh O."/>
            <person name="Blanc G."/>
            <person name="Decker E.L."/>
            <person name="van Gessel N."/>
            <person name="Grimwood J."/>
            <person name="Hayes R.D."/>
            <person name="Graham S.W."/>
            <person name="Gunter L.E."/>
            <person name="McDaniel S.F."/>
            <person name="Hoernstein S.N.W."/>
            <person name="Larsson A."/>
            <person name="Li F.W."/>
            <person name="Perroud P.F."/>
            <person name="Phillips J."/>
            <person name="Ranjan P."/>
            <person name="Rokshar D.S."/>
            <person name="Rothfels C.J."/>
            <person name="Schneider L."/>
            <person name="Shu S."/>
            <person name="Stevenson D.W."/>
            <person name="Thummler F."/>
            <person name="Tillich M."/>
            <person name="Villarreal Aguilar J.C."/>
            <person name="Widiez T."/>
            <person name="Wong G.K."/>
            <person name="Wymore A."/>
            <person name="Zhang Y."/>
            <person name="Zimmer A.D."/>
            <person name="Quatrano R.S."/>
            <person name="Mayer K.F.X."/>
            <person name="Goodstein D."/>
            <person name="Casacuberta J.M."/>
            <person name="Vandepoele K."/>
            <person name="Reski R."/>
            <person name="Cuming A.C."/>
            <person name="Tuskan G.A."/>
            <person name="Maumus F."/>
            <person name="Salse J."/>
            <person name="Schmutz J."/>
            <person name="Rensing S.A."/>
        </authorList>
    </citation>
    <scope>NUCLEOTIDE SEQUENCE [LARGE SCALE GENOMIC DNA]</scope>
    <source>
        <strain evidence="8 9">cv. Gransden 2004</strain>
    </source>
</reference>
<evidence type="ECO:0000259" key="6">
    <source>
        <dbReference type="PROSITE" id="PS50863"/>
    </source>
</evidence>
<dbReference type="PANTHER" id="PTHR31140:SF81">
    <property type="entry name" value="B3 DOMAIN-CONTAINING TRANSCRIPTION FACTOR ABI3"/>
    <property type="match status" value="1"/>
</dbReference>
<evidence type="ECO:0000313" key="8">
    <source>
        <dbReference type="EnsemblPlants" id="Pp3c18_16640V3.1"/>
    </source>
</evidence>
<evidence type="ECO:0000313" key="9">
    <source>
        <dbReference type="Proteomes" id="UP000006727"/>
    </source>
</evidence>
<evidence type="ECO:0000256" key="1">
    <source>
        <dbReference type="ARBA" id="ARBA00023015"/>
    </source>
</evidence>
<reference evidence="7 9" key="1">
    <citation type="journal article" date="2008" name="Science">
        <title>The Physcomitrella genome reveals evolutionary insights into the conquest of land by plants.</title>
        <authorList>
            <person name="Rensing S."/>
            <person name="Lang D."/>
            <person name="Zimmer A."/>
            <person name="Terry A."/>
            <person name="Salamov A."/>
            <person name="Shapiro H."/>
            <person name="Nishiyama T."/>
            <person name="Perroud P.-F."/>
            <person name="Lindquist E."/>
            <person name="Kamisugi Y."/>
            <person name="Tanahashi T."/>
            <person name="Sakakibara K."/>
            <person name="Fujita T."/>
            <person name="Oishi K."/>
            <person name="Shin-I T."/>
            <person name="Kuroki Y."/>
            <person name="Toyoda A."/>
            <person name="Suzuki Y."/>
            <person name="Hashimoto A."/>
            <person name="Yamaguchi K."/>
            <person name="Sugano A."/>
            <person name="Kohara Y."/>
            <person name="Fujiyama A."/>
            <person name="Anterola A."/>
            <person name="Aoki S."/>
            <person name="Ashton N."/>
            <person name="Barbazuk W.B."/>
            <person name="Barker E."/>
            <person name="Bennetzen J."/>
            <person name="Bezanilla M."/>
            <person name="Blankenship R."/>
            <person name="Cho S.H."/>
            <person name="Dutcher S."/>
            <person name="Estelle M."/>
            <person name="Fawcett J.A."/>
            <person name="Gundlach H."/>
            <person name="Hanada K."/>
            <person name="Heyl A."/>
            <person name="Hicks K.A."/>
            <person name="Hugh J."/>
            <person name="Lohr M."/>
            <person name="Mayer K."/>
            <person name="Melkozernov A."/>
            <person name="Murata T."/>
            <person name="Nelson D."/>
            <person name="Pils B."/>
            <person name="Prigge M."/>
            <person name="Reiss B."/>
            <person name="Renner T."/>
            <person name="Rombauts S."/>
            <person name="Rushton P."/>
            <person name="Sanderfoot A."/>
            <person name="Schween G."/>
            <person name="Shiu S.-H."/>
            <person name="Stueber K."/>
            <person name="Theodoulou F.L."/>
            <person name="Tu H."/>
            <person name="Van de Peer Y."/>
            <person name="Verrier P.J."/>
            <person name="Waters E."/>
            <person name="Wood A."/>
            <person name="Yang L."/>
            <person name="Cove D."/>
            <person name="Cuming A."/>
            <person name="Hasebe M."/>
            <person name="Lucas S."/>
            <person name="Mishler D.B."/>
            <person name="Reski R."/>
            <person name="Grigoriev I."/>
            <person name="Quatrano R.S."/>
            <person name="Boore J.L."/>
        </authorList>
    </citation>
    <scope>NUCLEOTIDE SEQUENCE [LARGE SCALE GENOMIC DNA]</scope>
    <source>
        <strain evidence="8 9">cv. Gransden 2004</strain>
    </source>
</reference>
<dbReference type="SUPFAM" id="SSF101936">
    <property type="entry name" value="DNA-binding pseudobarrel domain"/>
    <property type="match status" value="1"/>
</dbReference>
<dbReference type="InParanoid" id="A0A2K1J1C9"/>
<organism evidence="7">
    <name type="scientific">Physcomitrium patens</name>
    <name type="common">Spreading-leaved earth moss</name>
    <name type="synonym">Physcomitrella patens</name>
    <dbReference type="NCBI Taxonomy" id="3218"/>
    <lineage>
        <taxon>Eukaryota</taxon>
        <taxon>Viridiplantae</taxon>
        <taxon>Streptophyta</taxon>
        <taxon>Embryophyta</taxon>
        <taxon>Bryophyta</taxon>
        <taxon>Bryophytina</taxon>
        <taxon>Bryopsida</taxon>
        <taxon>Funariidae</taxon>
        <taxon>Funariales</taxon>
        <taxon>Funariaceae</taxon>
        <taxon>Physcomitrium</taxon>
    </lineage>
</organism>
<keyword evidence="9" id="KW-1185">Reference proteome</keyword>
<sequence>MEESIAITWPQDLRGFGRGKLGDKAYLSFGPEPESSNLPTSVRSYTEFTTSDSSTGTTADCDYFDPFLQTDMWKELTPDPTADTIGNCSNESVSPILEQLLTCKDTLESQSLWGIDQQQVGMLPHETQEWTQPDCSLMDDWNQNFNCGSTDVECESSMQPTENQLGHVPAWMTEMPAGSYSSTSPGIISTANQLMQSSMIMSFQEDQQLKRPSCTTSGKVAAANSKAAARKHRIFLRQKSAPHHRNISHASGRSSSPRELKKIHPTKLPKEFLMWSNFQGRNMDSLRFLLHKFLQPSDVNNLGRIVISKREAETHLPNLAVKEGIFITMEDFDTRERWTFRYRFWPNSRSRMYLLENTGDFVRAHHLTTGDVLVLWRNCEGGTFVRHNSLNRIG</sequence>
<dbReference type="CDD" id="cd10017">
    <property type="entry name" value="B3_DNA"/>
    <property type="match status" value="1"/>
</dbReference>
<dbReference type="EnsemblPlants" id="Pp3c18_16640V3.1">
    <property type="protein sequence ID" value="Pp3c18_16640V3.1"/>
    <property type="gene ID" value="Pp3c18_16640"/>
</dbReference>
<dbReference type="EMBL" id="ABEU02000018">
    <property type="protein sequence ID" value="PNR35331.1"/>
    <property type="molecule type" value="Genomic_DNA"/>
</dbReference>
<dbReference type="InterPro" id="IPR044800">
    <property type="entry name" value="LEC2-like"/>
</dbReference>
<gene>
    <name evidence="7" type="ORF">PHYPA_023231</name>
</gene>
<dbReference type="GO" id="GO:0003700">
    <property type="term" value="F:DNA-binding transcription factor activity"/>
    <property type="evidence" value="ECO:0007669"/>
    <property type="project" value="InterPro"/>
</dbReference>